<comment type="caution">
    <text evidence="4">The sequence shown here is derived from an EMBL/GenBank/DDBJ whole genome shotgun (WGS) entry which is preliminary data.</text>
</comment>
<dbReference type="Gene3D" id="2.160.10.10">
    <property type="entry name" value="Hexapeptide repeat proteins"/>
    <property type="match status" value="1"/>
</dbReference>
<dbReference type="SUPFAM" id="SSF51161">
    <property type="entry name" value="Trimeric LpxA-like enzymes"/>
    <property type="match status" value="1"/>
</dbReference>
<proteinExistence type="predicted"/>
<dbReference type="GO" id="GO:0016740">
    <property type="term" value="F:transferase activity"/>
    <property type="evidence" value="ECO:0007669"/>
    <property type="project" value="UniProtKB-KW"/>
</dbReference>
<dbReference type="OrthoDB" id="708224at2"/>
<dbReference type="Gene3D" id="3.40.50.20">
    <property type="match status" value="1"/>
</dbReference>
<dbReference type="EMBL" id="VMNW02000106">
    <property type="protein sequence ID" value="KAA9151101.1"/>
    <property type="molecule type" value="Genomic_DNA"/>
</dbReference>
<dbReference type="RefSeq" id="WP_144756203.1">
    <property type="nucleotide sequence ID" value="NZ_VMNW02000106.1"/>
</dbReference>
<dbReference type="Proteomes" id="UP000319769">
    <property type="component" value="Unassembled WGS sequence"/>
</dbReference>
<dbReference type="AlphaFoldDB" id="A0A5N0UN27"/>
<evidence type="ECO:0000313" key="4">
    <source>
        <dbReference type="EMBL" id="KAA9151101.1"/>
    </source>
</evidence>
<keyword evidence="1" id="KW-0808">Transferase</keyword>
<keyword evidence="2" id="KW-0677">Repeat</keyword>
<dbReference type="CDD" id="cd03360">
    <property type="entry name" value="LbH_AT_putative"/>
    <property type="match status" value="1"/>
</dbReference>
<dbReference type="NCBIfam" id="TIGR03570">
    <property type="entry name" value="NeuD_NnaD"/>
    <property type="match status" value="1"/>
</dbReference>
<dbReference type="InterPro" id="IPR020019">
    <property type="entry name" value="AcTrfase_PglD-like"/>
</dbReference>
<protein>
    <recommendedName>
        <fullName evidence="3">PglD N-terminal domain-containing protein</fullName>
    </recommendedName>
</protein>
<dbReference type="InterPro" id="IPR011004">
    <property type="entry name" value="Trimer_LpxA-like_sf"/>
</dbReference>
<evidence type="ECO:0000256" key="2">
    <source>
        <dbReference type="ARBA" id="ARBA00022737"/>
    </source>
</evidence>
<dbReference type="InterPro" id="IPR041561">
    <property type="entry name" value="PglD_N"/>
</dbReference>
<evidence type="ECO:0000256" key="1">
    <source>
        <dbReference type="ARBA" id="ARBA00022679"/>
    </source>
</evidence>
<gene>
    <name evidence="4" type="ORF">FPZ12_039715</name>
</gene>
<evidence type="ECO:0000259" key="3">
    <source>
        <dbReference type="Pfam" id="PF17836"/>
    </source>
</evidence>
<name>A0A5N0UN27_9PSEU</name>
<accession>A0A5N0UN27</accession>
<feature type="domain" description="PglD N-terminal" evidence="3">
    <location>
        <begin position="11"/>
        <end position="85"/>
    </location>
</feature>
<keyword evidence="5" id="KW-1185">Reference proteome</keyword>
<dbReference type="InterPro" id="IPR001451">
    <property type="entry name" value="Hexapep"/>
</dbReference>
<organism evidence="4 5">
    <name type="scientific">Amycolatopsis acidicola</name>
    <dbReference type="NCBI Taxonomy" id="2596893"/>
    <lineage>
        <taxon>Bacteria</taxon>
        <taxon>Bacillati</taxon>
        <taxon>Actinomycetota</taxon>
        <taxon>Actinomycetes</taxon>
        <taxon>Pseudonocardiales</taxon>
        <taxon>Pseudonocardiaceae</taxon>
        <taxon>Amycolatopsis</taxon>
    </lineage>
</organism>
<dbReference type="Pfam" id="PF00132">
    <property type="entry name" value="Hexapep"/>
    <property type="match status" value="1"/>
</dbReference>
<evidence type="ECO:0000313" key="5">
    <source>
        <dbReference type="Proteomes" id="UP000319769"/>
    </source>
</evidence>
<reference evidence="4" key="1">
    <citation type="submission" date="2019-09" db="EMBL/GenBank/DDBJ databases">
        <authorList>
            <person name="Teo W.F.A."/>
            <person name="Duangmal K."/>
        </authorList>
    </citation>
    <scope>NUCLEOTIDE SEQUENCE [LARGE SCALE GENOMIC DNA]</scope>
    <source>
        <strain evidence="4">K81G1</strain>
    </source>
</reference>
<dbReference type="InterPro" id="IPR050179">
    <property type="entry name" value="Trans_hexapeptide_repeat"/>
</dbReference>
<dbReference type="PANTHER" id="PTHR43300:SF7">
    <property type="entry name" value="UDP-N-ACETYLBACILLOSAMINE N-ACETYLTRANSFERASE"/>
    <property type="match status" value="1"/>
</dbReference>
<sequence length="218" mass="22778">MHAESKNRPEVVIIGAGDLARQISGLIEDRNSRGPDGYELKGFLDKQLGNGASTLKGYPILGSDEALKELDACYAIGVADPVRRQALDEFAMEAGRETVSLIHDSAYFECGVTLAPGAVITQRVHVEEGAAVGRQPVFNVNCLIGQDAVLGDYVIVAPHAIVGGRTRIGSRVLVGMGAIVLPDLSVGDDAVIGAGSVVTRDVPVGTTVAGVPARPLRR</sequence>
<dbReference type="PROSITE" id="PS00101">
    <property type="entry name" value="HEXAPEP_TRANSFERASES"/>
    <property type="match status" value="1"/>
</dbReference>
<dbReference type="InterPro" id="IPR018357">
    <property type="entry name" value="Hexapep_transf_CS"/>
</dbReference>
<dbReference type="PANTHER" id="PTHR43300">
    <property type="entry name" value="ACETYLTRANSFERASE"/>
    <property type="match status" value="1"/>
</dbReference>
<dbReference type="Pfam" id="PF17836">
    <property type="entry name" value="PglD_N"/>
    <property type="match status" value="1"/>
</dbReference>